<dbReference type="Proteomes" id="UP001054857">
    <property type="component" value="Unassembled WGS sequence"/>
</dbReference>
<gene>
    <name evidence="9" type="ORF">Agub_g6271</name>
</gene>
<proteinExistence type="inferred from homology"/>
<evidence type="ECO:0000256" key="1">
    <source>
        <dbReference type="ARBA" id="ARBA00004173"/>
    </source>
</evidence>
<dbReference type="PANTHER" id="PTHR12049">
    <property type="entry name" value="PROTEIN ARGININE METHYLTRANSFERASE NDUFAF7, MITOCHONDRIAL"/>
    <property type="match status" value="1"/>
</dbReference>
<keyword evidence="4 7" id="KW-0808">Transferase</keyword>
<evidence type="ECO:0000256" key="4">
    <source>
        <dbReference type="ARBA" id="ARBA00022679"/>
    </source>
</evidence>
<dbReference type="EMBL" id="BMAR01000009">
    <property type="protein sequence ID" value="GFR44961.1"/>
    <property type="molecule type" value="Genomic_DNA"/>
</dbReference>
<evidence type="ECO:0000313" key="10">
    <source>
        <dbReference type="Proteomes" id="UP001054857"/>
    </source>
</evidence>
<dbReference type="GO" id="GO:0032259">
    <property type="term" value="P:methylation"/>
    <property type="evidence" value="ECO:0007669"/>
    <property type="project" value="UniProtKB-KW"/>
</dbReference>
<evidence type="ECO:0000256" key="3">
    <source>
        <dbReference type="ARBA" id="ARBA00022603"/>
    </source>
</evidence>
<evidence type="ECO:0000256" key="7">
    <source>
        <dbReference type="RuleBase" id="RU364114"/>
    </source>
</evidence>
<dbReference type="Pfam" id="PF02636">
    <property type="entry name" value="Methyltransf_28"/>
    <property type="match status" value="1"/>
</dbReference>
<comment type="similarity">
    <text evidence="2 7">Belongs to the NDUFAF7 family.</text>
</comment>
<sequence>GEGKVTAAEAQPAAAALKPGPRSSGGAGSGSSSRSSPLPPAAAAEVAAAAAPAPASSTSGSGLRLVLSPGPTPAAALLVPRRLAGLSKEEAEGVKELEICAVGMATAERLSQRLGRQGGAALLVDYGREGPPYGDSLMGIRAHRGVGILDAPGTADLSAWVDFGALRLAAAGSGAPVATAGPVSQAAFLRALGIGARLQALLGGRGVSEAAAAALVSGCERLVDEGPEGMGRTYQVMAI</sequence>
<feature type="compositionally biased region" description="Low complexity" evidence="8">
    <location>
        <begin position="7"/>
        <end position="22"/>
    </location>
</feature>
<dbReference type="GO" id="GO:0032981">
    <property type="term" value="P:mitochondrial respiratory chain complex I assembly"/>
    <property type="evidence" value="ECO:0007669"/>
    <property type="project" value="TreeGrafter"/>
</dbReference>
<organism evidence="9 10">
    <name type="scientific">Astrephomene gubernaculifera</name>
    <dbReference type="NCBI Taxonomy" id="47775"/>
    <lineage>
        <taxon>Eukaryota</taxon>
        <taxon>Viridiplantae</taxon>
        <taxon>Chlorophyta</taxon>
        <taxon>core chlorophytes</taxon>
        <taxon>Chlorophyceae</taxon>
        <taxon>CS clade</taxon>
        <taxon>Chlamydomonadales</taxon>
        <taxon>Astrephomenaceae</taxon>
        <taxon>Astrephomene</taxon>
    </lineage>
</organism>
<accession>A0AAD3HLG4</accession>
<evidence type="ECO:0000256" key="2">
    <source>
        <dbReference type="ARBA" id="ARBA00005891"/>
    </source>
</evidence>
<dbReference type="InterPro" id="IPR038375">
    <property type="entry name" value="NDUFAF7_sf"/>
</dbReference>
<dbReference type="InterPro" id="IPR029063">
    <property type="entry name" value="SAM-dependent_MTases_sf"/>
</dbReference>
<evidence type="ECO:0000256" key="8">
    <source>
        <dbReference type="SAM" id="MobiDB-lite"/>
    </source>
</evidence>
<dbReference type="GO" id="GO:0005739">
    <property type="term" value="C:mitochondrion"/>
    <property type="evidence" value="ECO:0007669"/>
    <property type="project" value="UniProtKB-SubCell"/>
</dbReference>
<dbReference type="SUPFAM" id="SSF53335">
    <property type="entry name" value="S-adenosyl-L-methionine-dependent methyltransferases"/>
    <property type="match status" value="1"/>
</dbReference>
<keyword evidence="5 7" id="KW-0496">Mitochondrion</keyword>
<keyword evidence="10" id="KW-1185">Reference proteome</keyword>
<name>A0AAD3HLG4_9CHLO</name>
<evidence type="ECO:0000256" key="5">
    <source>
        <dbReference type="ARBA" id="ARBA00023128"/>
    </source>
</evidence>
<dbReference type="AlphaFoldDB" id="A0AAD3HLG4"/>
<dbReference type="PANTHER" id="PTHR12049:SF7">
    <property type="entry name" value="PROTEIN ARGININE METHYLTRANSFERASE NDUFAF7, MITOCHONDRIAL"/>
    <property type="match status" value="1"/>
</dbReference>
<dbReference type="EC" id="2.1.1.320" evidence="7"/>
<feature type="non-terminal residue" evidence="9">
    <location>
        <position position="239"/>
    </location>
</feature>
<reference evidence="9 10" key="1">
    <citation type="journal article" date="2021" name="Sci. Rep.">
        <title>Genome sequencing of the multicellular alga Astrephomene provides insights into convergent evolution of germ-soma differentiation.</title>
        <authorList>
            <person name="Yamashita S."/>
            <person name="Yamamoto K."/>
            <person name="Matsuzaki R."/>
            <person name="Suzuki S."/>
            <person name="Yamaguchi H."/>
            <person name="Hirooka S."/>
            <person name="Minakuchi Y."/>
            <person name="Miyagishima S."/>
            <person name="Kawachi M."/>
            <person name="Toyoda A."/>
            <person name="Nozaki H."/>
        </authorList>
    </citation>
    <scope>NUCLEOTIDE SEQUENCE [LARGE SCALE GENOMIC DNA]</scope>
    <source>
        <strain evidence="9 10">NIES-4017</strain>
    </source>
</reference>
<protein>
    <recommendedName>
        <fullName evidence="7">Protein arginine methyltransferase NDUFAF7</fullName>
        <ecNumber evidence="7">2.1.1.320</ecNumber>
    </recommendedName>
</protein>
<feature type="non-terminal residue" evidence="9">
    <location>
        <position position="1"/>
    </location>
</feature>
<evidence type="ECO:0000256" key="6">
    <source>
        <dbReference type="ARBA" id="ARBA00048612"/>
    </source>
</evidence>
<keyword evidence="3 7" id="KW-0489">Methyltransferase</keyword>
<evidence type="ECO:0000313" key="9">
    <source>
        <dbReference type="EMBL" id="GFR44961.1"/>
    </source>
</evidence>
<dbReference type="GO" id="GO:0035243">
    <property type="term" value="F:protein-arginine omega-N symmetric methyltransferase activity"/>
    <property type="evidence" value="ECO:0007669"/>
    <property type="project" value="UniProtKB-EC"/>
</dbReference>
<comment type="catalytic activity">
    <reaction evidence="6 7">
        <text>L-arginyl-[protein] + 2 S-adenosyl-L-methionine = N(omega),N(omega)'-dimethyl-L-arginyl-[protein] + 2 S-adenosyl-L-homocysteine + 2 H(+)</text>
        <dbReference type="Rhea" id="RHEA:48108"/>
        <dbReference type="Rhea" id="RHEA-COMP:10532"/>
        <dbReference type="Rhea" id="RHEA-COMP:11992"/>
        <dbReference type="ChEBI" id="CHEBI:15378"/>
        <dbReference type="ChEBI" id="CHEBI:29965"/>
        <dbReference type="ChEBI" id="CHEBI:57856"/>
        <dbReference type="ChEBI" id="CHEBI:59789"/>
        <dbReference type="ChEBI" id="CHEBI:88221"/>
        <dbReference type="EC" id="2.1.1.320"/>
    </reaction>
</comment>
<dbReference type="InterPro" id="IPR003788">
    <property type="entry name" value="NDUFAF7"/>
</dbReference>
<feature type="compositionally biased region" description="Low complexity" evidence="8">
    <location>
        <begin position="30"/>
        <end position="61"/>
    </location>
</feature>
<dbReference type="Gene3D" id="3.40.50.12710">
    <property type="match status" value="1"/>
</dbReference>
<comment type="caution">
    <text evidence="9">The sequence shown here is derived from an EMBL/GenBank/DDBJ whole genome shotgun (WGS) entry which is preliminary data.</text>
</comment>
<comment type="function">
    <text evidence="7">Arginine methyltransferase involved in the assembly or stability of mitochondrial NADH:ubiquinone oxidoreductase complex (complex I).</text>
</comment>
<comment type="subcellular location">
    <subcellularLocation>
        <location evidence="1 7">Mitochondrion</location>
    </subcellularLocation>
</comment>
<feature type="region of interest" description="Disordered" evidence="8">
    <location>
        <begin position="1"/>
        <end position="61"/>
    </location>
</feature>